<evidence type="ECO:0000313" key="2">
    <source>
        <dbReference type="Proteomes" id="UP000805614"/>
    </source>
</evidence>
<dbReference type="InterPro" id="IPR052022">
    <property type="entry name" value="26kDa_periplasmic_antigen"/>
</dbReference>
<dbReference type="Pfam" id="PF04402">
    <property type="entry name" value="SIMPL"/>
    <property type="match status" value="1"/>
</dbReference>
<protein>
    <submittedName>
        <fullName evidence="1">SIMPL domain-containing protein</fullName>
    </submittedName>
</protein>
<proteinExistence type="predicted"/>
<reference evidence="1 2" key="1">
    <citation type="submission" date="2020-06" db="EMBL/GenBank/DDBJ databases">
        <title>Actinomadura xiongansis sp. nov., isolated from soil of Baiyangdian.</title>
        <authorList>
            <person name="Zhang X."/>
        </authorList>
    </citation>
    <scope>NUCLEOTIDE SEQUENCE [LARGE SCALE GENOMIC DNA]</scope>
    <source>
        <strain evidence="1 2">HBUM206468</strain>
    </source>
</reference>
<dbReference type="Proteomes" id="UP000805614">
    <property type="component" value="Unassembled WGS sequence"/>
</dbReference>
<dbReference type="EMBL" id="JABVEC010000006">
    <property type="protein sequence ID" value="MBC6465998.1"/>
    <property type="molecule type" value="Genomic_DNA"/>
</dbReference>
<dbReference type="Gene3D" id="3.30.70.2970">
    <property type="entry name" value="Protein of unknown function (DUF541), domain 2"/>
    <property type="match status" value="1"/>
</dbReference>
<keyword evidence="2" id="KW-1185">Reference proteome</keyword>
<name>A0ABR7LMF2_9ACTN</name>
<dbReference type="PANTHER" id="PTHR34387">
    <property type="entry name" value="SLR1258 PROTEIN"/>
    <property type="match status" value="1"/>
</dbReference>
<evidence type="ECO:0000313" key="1">
    <source>
        <dbReference type="EMBL" id="MBC6465998.1"/>
    </source>
</evidence>
<dbReference type="Gene3D" id="3.30.110.170">
    <property type="entry name" value="Protein of unknown function (DUF541), domain 1"/>
    <property type="match status" value="1"/>
</dbReference>
<organism evidence="1 2">
    <name type="scientific">Actinomadura alba</name>
    <dbReference type="NCBI Taxonomy" id="406431"/>
    <lineage>
        <taxon>Bacteria</taxon>
        <taxon>Bacillati</taxon>
        <taxon>Actinomycetota</taxon>
        <taxon>Actinomycetes</taxon>
        <taxon>Streptosporangiales</taxon>
        <taxon>Thermomonosporaceae</taxon>
        <taxon>Actinomadura</taxon>
    </lineage>
</organism>
<gene>
    <name evidence="1" type="ORF">HKK74_10870</name>
</gene>
<sequence length="227" mass="24846">MSDTADSPTPPLVSVRGETVLEVEPEIARLTVYVHARDKDRRRALERLTERNRECLDLIGEYGDAVEQVETSGLSISPIVRDKRRDEKVDRYQGTVHTTVTVAEFSVLGEIVTRLGDLELTSVHGPWWALRRDSDVYRRAAQQAVRAAVTRATDYADALGCRLTGLVRLSDEGLSTDGGGREQVYGMVAAAVPASSSGALPAIDLEPQKQVVRAAVEARFTMTAPEL</sequence>
<comment type="caution">
    <text evidence="1">The sequence shown here is derived from an EMBL/GenBank/DDBJ whole genome shotgun (WGS) entry which is preliminary data.</text>
</comment>
<accession>A0ABR7LMF2</accession>
<dbReference type="PANTHER" id="PTHR34387:SF2">
    <property type="entry name" value="SLR1258 PROTEIN"/>
    <property type="match status" value="1"/>
</dbReference>
<dbReference type="InterPro" id="IPR007497">
    <property type="entry name" value="SIMPL/DUF541"/>
</dbReference>
<dbReference type="RefSeq" id="WP_187243007.1">
    <property type="nucleotide sequence ID" value="NZ_BAAAOK010000028.1"/>
</dbReference>